<organism evidence="4 5">
    <name type="scientific">Oidiodendron maius (strain Zn)</name>
    <dbReference type="NCBI Taxonomy" id="913774"/>
    <lineage>
        <taxon>Eukaryota</taxon>
        <taxon>Fungi</taxon>
        <taxon>Dikarya</taxon>
        <taxon>Ascomycota</taxon>
        <taxon>Pezizomycotina</taxon>
        <taxon>Leotiomycetes</taxon>
        <taxon>Leotiomycetes incertae sedis</taxon>
        <taxon>Myxotrichaceae</taxon>
        <taxon>Oidiodendron</taxon>
    </lineage>
</organism>
<dbReference type="InterPro" id="IPR051609">
    <property type="entry name" value="NmrA/Isoflavone_reductase-like"/>
</dbReference>
<dbReference type="CDD" id="cd05259">
    <property type="entry name" value="PCBER_SDR_a"/>
    <property type="match status" value="1"/>
</dbReference>
<proteinExistence type="predicted"/>
<name>A0A0C3CW05_OIDMZ</name>
<dbReference type="AlphaFoldDB" id="A0A0C3CW05"/>
<evidence type="ECO:0000256" key="1">
    <source>
        <dbReference type="ARBA" id="ARBA00022857"/>
    </source>
</evidence>
<dbReference type="InterPro" id="IPR036291">
    <property type="entry name" value="NAD(P)-bd_dom_sf"/>
</dbReference>
<dbReference type="InterPro" id="IPR008030">
    <property type="entry name" value="NmrA-like"/>
</dbReference>
<dbReference type="InterPro" id="IPR045312">
    <property type="entry name" value="PCBER-like"/>
</dbReference>
<dbReference type="Proteomes" id="UP000054321">
    <property type="component" value="Unassembled WGS sequence"/>
</dbReference>
<evidence type="ECO:0000259" key="3">
    <source>
        <dbReference type="Pfam" id="PF05368"/>
    </source>
</evidence>
<dbReference type="HOGENOM" id="CLU_044876_3_3_1"/>
<dbReference type="SUPFAM" id="SSF51735">
    <property type="entry name" value="NAD(P)-binding Rossmann-fold domains"/>
    <property type="match status" value="1"/>
</dbReference>
<keyword evidence="1" id="KW-0521">NADP</keyword>
<dbReference type="STRING" id="913774.A0A0C3CW05"/>
<reference evidence="5" key="2">
    <citation type="submission" date="2015-01" db="EMBL/GenBank/DDBJ databases">
        <title>Evolutionary Origins and Diversification of the Mycorrhizal Mutualists.</title>
        <authorList>
            <consortium name="DOE Joint Genome Institute"/>
            <consortium name="Mycorrhizal Genomics Consortium"/>
            <person name="Kohler A."/>
            <person name="Kuo A."/>
            <person name="Nagy L.G."/>
            <person name="Floudas D."/>
            <person name="Copeland A."/>
            <person name="Barry K.W."/>
            <person name="Cichocki N."/>
            <person name="Veneault-Fourrey C."/>
            <person name="LaButti K."/>
            <person name="Lindquist E.A."/>
            <person name="Lipzen A."/>
            <person name="Lundell T."/>
            <person name="Morin E."/>
            <person name="Murat C."/>
            <person name="Riley R."/>
            <person name="Ohm R."/>
            <person name="Sun H."/>
            <person name="Tunlid A."/>
            <person name="Henrissat B."/>
            <person name="Grigoriev I.V."/>
            <person name="Hibbett D.S."/>
            <person name="Martin F."/>
        </authorList>
    </citation>
    <scope>NUCLEOTIDE SEQUENCE [LARGE SCALE GENOMIC DNA]</scope>
    <source>
        <strain evidence="5">Zn</strain>
    </source>
</reference>
<dbReference type="PANTHER" id="PTHR47706">
    <property type="entry name" value="NMRA-LIKE FAMILY PROTEIN"/>
    <property type="match status" value="1"/>
</dbReference>
<evidence type="ECO:0000256" key="2">
    <source>
        <dbReference type="ARBA" id="ARBA00023002"/>
    </source>
</evidence>
<keyword evidence="5" id="KW-1185">Reference proteome</keyword>
<dbReference type="OrthoDB" id="9984533at2759"/>
<dbReference type="GO" id="GO:0016491">
    <property type="term" value="F:oxidoreductase activity"/>
    <property type="evidence" value="ECO:0007669"/>
    <property type="project" value="UniProtKB-KW"/>
</dbReference>
<dbReference type="EMBL" id="KN832892">
    <property type="protein sequence ID" value="KIM93892.1"/>
    <property type="molecule type" value="Genomic_DNA"/>
</dbReference>
<dbReference type="InParanoid" id="A0A0C3CW05"/>
<keyword evidence="2" id="KW-0560">Oxidoreductase</keyword>
<dbReference type="Gene3D" id="3.90.25.10">
    <property type="entry name" value="UDP-galactose 4-epimerase, domain 1"/>
    <property type="match status" value="1"/>
</dbReference>
<dbReference type="Gene3D" id="3.40.50.720">
    <property type="entry name" value="NAD(P)-binding Rossmann-like Domain"/>
    <property type="match status" value="1"/>
</dbReference>
<dbReference type="Pfam" id="PF05368">
    <property type="entry name" value="NmrA"/>
    <property type="match status" value="1"/>
</dbReference>
<feature type="domain" description="NmrA-like" evidence="3">
    <location>
        <begin position="5"/>
        <end position="242"/>
    </location>
</feature>
<sequence>MVLRKVVIVGANGTLGPAILNALIAANTFAVTVLSRHSSTSKYPESVNVICISNEPDTEELVVALHGQDAIIVVFAGSLGDLQIRLADAAVLAGVRRFIPADFGSCDSSSQRVLGLMPLYAEKKRVREHLQDLASISDMTWTSLICGHFFNYGLKSGLLQFDIHSRKAKIFDGGDISWSTSTLETIALAVVRILQKEDETKDRLLYIQSLCITQNELLRSLERHSGQGWQVEYVSSGEYIREVKAEVDKDPSNKERRVNLVSVVGIVDGNWQDKAGFANLLLGLGEENLDTLVKNALTTTGG</sequence>
<evidence type="ECO:0000313" key="4">
    <source>
        <dbReference type="EMBL" id="KIM93892.1"/>
    </source>
</evidence>
<accession>A0A0C3CW05</accession>
<dbReference type="PANTHER" id="PTHR47706:SF9">
    <property type="entry name" value="NMRA-LIKE DOMAIN-CONTAINING PROTEIN-RELATED"/>
    <property type="match status" value="1"/>
</dbReference>
<gene>
    <name evidence="4" type="ORF">OIDMADRAFT_136956</name>
</gene>
<evidence type="ECO:0000313" key="5">
    <source>
        <dbReference type="Proteomes" id="UP000054321"/>
    </source>
</evidence>
<protein>
    <recommendedName>
        <fullName evidence="3">NmrA-like domain-containing protein</fullName>
    </recommendedName>
</protein>
<reference evidence="4 5" key="1">
    <citation type="submission" date="2014-04" db="EMBL/GenBank/DDBJ databases">
        <authorList>
            <consortium name="DOE Joint Genome Institute"/>
            <person name="Kuo A."/>
            <person name="Martino E."/>
            <person name="Perotto S."/>
            <person name="Kohler A."/>
            <person name="Nagy L.G."/>
            <person name="Floudas D."/>
            <person name="Copeland A."/>
            <person name="Barry K.W."/>
            <person name="Cichocki N."/>
            <person name="Veneault-Fourrey C."/>
            <person name="LaButti K."/>
            <person name="Lindquist E.A."/>
            <person name="Lipzen A."/>
            <person name="Lundell T."/>
            <person name="Morin E."/>
            <person name="Murat C."/>
            <person name="Sun H."/>
            <person name="Tunlid A."/>
            <person name="Henrissat B."/>
            <person name="Grigoriev I.V."/>
            <person name="Hibbett D.S."/>
            <person name="Martin F."/>
            <person name="Nordberg H.P."/>
            <person name="Cantor M.N."/>
            <person name="Hua S.X."/>
        </authorList>
    </citation>
    <scope>NUCLEOTIDE SEQUENCE [LARGE SCALE GENOMIC DNA]</scope>
    <source>
        <strain evidence="4 5">Zn</strain>
    </source>
</reference>